<evidence type="ECO:0000313" key="2">
    <source>
        <dbReference type="Proteomes" id="UP000429958"/>
    </source>
</evidence>
<gene>
    <name evidence="1" type="ORF">FYJ39_09510</name>
</gene>
<dbReference type="RefSeq" id="WP_154472242.1">
    <property type="nucleotide sequence ID" value="NZ_VUMD01000007.1"/>
</dbReference>
<dbReference type="EMBL" id="VUMD01000007">
    <property type="protein sequence ID" value="MSS36802.1"/>
    <property type="molecule type" value="Genomic_DNA"/>
</dbReference>
<dbReference type="GO" id="GO:0016874">
    <property type="term" value="F:ligase activity"/>
    <property type="evidence" value="ECO:0007669"/>
    <property type="project" value="UniProtKB-KW"/>
</dbReference>
<sequence>MKDIAQFLIKNFSYPIWLKLKHYTGRQKFNEYLYKNQYNSIDENRKLQGEILFRFIDDACRNVPYYRELVRQKNINYSAKTIFQDIKKFPILTKDIIRSEGKRLENPHIHNFIVNSSGGSTGEPITILQDFNRNICDSTAFFHSMVGCDIGDKLISLWGSERDIFLGRKSIKNSLSNKFIHRTAFINTFMMSQEDMFHAVRRINQYKPSYMICYVQSVFDLAKFIRSNQLQVYSPRGIIVSAGTLFPDWRDYIEDTFHAPVYNRYGSREVSGIGMECREKNGMHVNVFTQYVEILNDFGEDVPENVDGNIIITNLVNHKMPLIRYRIGDIGAISSVPCKCGRGFPKLTHVKGRSVNIFVTKDNKKIDGEYFTHLFYFNDWIEKFQVIQIAFDKIIIKIKTKDNKEIEETFKTNINQKVRLVMGNDCMIEYEQVKELLPTSSGKYLYTISKLNS</sequence>
<dbReference type="Gene3D" id="3.40.50.12780">
    <property type="entry name" value="N-terminal domain of ligase-like"/>
    <property type="match status" value="1"/>
</dbReference>
<dbReference type="PANTHER" id="PTHR36932">
    <property type="entry name" value="CAPSULAR POLYSACCHARIDE BIOSYNTHESIS PROTEIN"/>
    <property type="match status" value="1"/>
</dbReference>
<dbReference type="SUPFAM" id="SSF56801">
    <property type="entry name" value="Acetyl-CoA synthetase-like"/>
    <property type="match status" value="1"/>
</dbReference>
<keyword evidence="1" id="KW-0436">Ligase</keyword>
<dbReference type="InterPro" id="IPR042099">
    <property type="entry name" value="ANL_N_sf"/>
</dbReference>
<evidence type="ECO:0000313" key="1">
    <source>
        <dbReference type="EMBL" id="MSS36802.1"/>
    </source>
</evidence>
<proteinExistence type="predicted"/>
<keyword evidence="2" id="KW-1185">Reference proteome</keyword>
<comment type="caution">
    <text evidence="1">The sequence shown here is derived from an EMBL/GenBank/DDBJ whole genome shotgun (WGS) entry which is preliminary data.</text>
</comment>
<name>A0A7X2TCE6_9CLOT</name>
<dbReference type="PANTHER" id="PTHR36932:SF1">
    <property type="entry name" value="CAPSULAR POLYSACCHARIDE BIOSYNTHESIS PROTEIN"/>
    <property type="match status" value="1"/>
</dbReference>
<dbReference type="AlphaFoldDB" id="A0A7X2TCE6"/>
<dbReference type="Proteomes" id="UP000429958">
    <property type="component" value="Unassembled WGS sequence"/>
</dbReference>
<reference evidence="1 2" key="1">
    <citation type="submission" date="2019-08" db="EMBL/GenBank/DDBJ databases">
        <title>In-depth cultivation of the pig gut microbiome towards novel bacterial diversity and tailored functional studies.</title>
        <authorList>
            <person name="Wylensek D."/>
            <person name="Hitch T.C.A."/>
            <person name="Clavel T."/>
        </authorList>
    </citation>
    <scope>NUCLEOTIDE SEQUENCE [LARGE SCALE GENOMIC DNA]</scope>
    <source>
        <strain evidence="1 2">WCA-389-WT-23D1</strain>
    </source>
</reference>
<dbReference type="InterPro" id="IPR053158">
    <property type="entry name" value="CapK_Type1_Caps_Biosynth"/>
</dbReference>
<accession>A0A7X2TCE6</accession>
<protein>
    <submittedName>
        <fullName evidence="1">Phenylacetate--CoA ligase family protein</fullName>
    </submittedName>
</protein>
<organism evidence="1 2">
    <name type="scientific">Clostridium porci</name>
    <dbReference type="NCBI Taxonomy" id="2605778"/>
    <lineage>
        <taxon>Bacteria</taxon>
        <taxon>Bacillati</taxon>
        <taxon>Bacillota</taxon>
        <taxon>Clostridia</taxon>
        <taxon>Eubacteriales</taxon>
        <taxon>Clostridiaceae</taxon>
        <taxon>Clostridium</taxon>
    </lineage>
</organism>